<evidence type="ECO:0000313" key="3">
    <source>
        <dbReference type="EMBL" id="MDW5595514.1"/>
    </source>
</evidence>
<dbReference type="EMBL" id="JAWSTH010000034">
    <property type="protein sequence ID" value="MDW5595514.1"/>
    <property type="molecule type" value="Genomic_DNA"/>
</dbReference>
<dbReference type="InterPro" id="IPR036390">
    <property type="entry name" value="WH_DNA-bd_sf"/>
</dbReference>
<reference evidence="4" key="1">
    <citation type="submission" date="2023-07" db="EMBL/GenBank/DDBJ databases">
        <title>Conexibacter stalactiti sp. nov., isolated from stalactites in a lava cave and emended description of the genus Conexibacter.</title>
        <authorList>
            <person name="Lee S.D."/>
        </authorList>
    </citation>
    <scope>NUCLEOTIDE SEQUENCE [LARGE SCALE GENOMIC DNA]</scope>
    <source>
        <strain evidence="4">KCTC 39840</strain>
    </source>
</reference>
<accession>A0ABU4HRZ3</accession>
<dbReference type="Gene3D" id="1.10.10.10">
    <property type="entry name" value="Winged helix-like DNA-binding domain superfamily/Winged helix DNA-binding domain"/>
    <property type="match status" value="1"/>
</dbReference>
<feature type="region of interest" description="Disordered" evidence="1">
    <location>
        <begin position="1"/>
        <end position="25"/>
    </location>
</feature>
<comment type="caution">
    <text evidence="3">The sequence shown here is derived from an EMBL/GenBank/DDBJ whole genome shotgun (WGS) entry which is preliminary data.</text>
</comment>
<dbReference type="SUPFAM" id="SSF46785">
    <property type="entry name" value="Winged helix' DNA-binding domain"/>
    <property type="match status" value="1"/>
</dbReference>
<evidence type="ECO:0000313" key="4">
    <source>
        <dbReference type="Proteomes" id="UP001284601"/>
    </source>
</evidence>
<dbReference type="RefSeq" id="WP_318597850.1">
    <property type="nucleotide sequence ID" value="NZ_JAWSTH010000034.1"/>
</dbReference>
<dbReference type="Pfam" id="PF12802">
    <property type="entry name" value="MarR_2"/>
    <property type="match status" value="1"/>
</dbReference>
<gene>
    <name evidence="3" type="ORF">R7226_14285</name>
</gene>
<evidence type="ECO:0000256" key="1">
    <source>
        <dbReference type="SAM" id="MobiDB-lite"/>
    </source>
</evidence>
<dbReference type="PANTHER" id="PTHR33164:SF99">
    <property type="entry name" value="MARR FAMILY REGULATORY PROTEIN"/>
    <property type="match status" value="1"/>
</dbReference>
<sequence length="176" mass="19342">MAIHPSPTSPLPAPADLGPLDEQEGSVCGASDWERLSDHESAAWHGFLQAHAEIQVELEHELQTAHQLSFSDYFALLALDKAERGSLRMHDLAKPVRLTRSGLTRLVERLERVGLIERAPCPDDARGTEARITEAGRALVHAASATHLAGVRRRFLTRFSPAELQLLAEQFGRLSA</sequence>
<dbReference type="InterPro" id="IPR039422">
    <property type="entry name" value="MarR/SlyA-like"/>
</dbReference>
<feature type="domain" description="HTH marR-type" evidence="2">
    <location>
        <begin position="40"/>
        <end position="176"/>
    </location>
</feature>
<keyword evidence="4" id="KW-1185">Reference proteome</keyword>
<protein>
    <submittedName>
        <fullName evidence="3">MarR family transcriptional regulator</fullName>
    </submittedName>
</protein>
<organism evidence="3 4">
    <name type="scientific">Conexibacter stalactiti</name>
    <dbReference type="NCBI Taxonomy" id="1940611"/>
    <lineage>
        <taxon>Bacteria</taxon>
        <taxon>Bacillati</taxon>
        <taxon>Actinomycetota</taxon>
        <taxon>Thermoleophilia</taxon>
        <taxon>Solirubrobacterales</taxon>
        <taxon>Conexibacteraceae</taxon>
        <taxon>Conexibacter</taxon>
    </lineage>
</organism>
<dbReference type="SMART" id="SM00347">
    <property type="entry name" value="HTH_MARR"/>
    <property type="match status" value="1"/>
</dbReference>
<dbReference type="InterPro" id="IPR000835">
    <property type="entry name" value="HTH_MarR-typ"/>
</dbReference>
<dbReference type="PANTHER" id="PTHR33164">
    <property type="entry name" value="TRANSCRIPTIONAL REGULATOR, MARR FAMILY"/>
    <property type="match status" value="1"/>
</dbReference>
<dbReference type="PRINTS" id="PR00598">
    <property type="entry name" value="HTHMARR"/>
</dbReference>
<reference evidence="3 4" key="2">
    <citation type="submission" date="2023-10" db="EMBL/GenBank/DDBJ databases">
        <authorList>
            <person name="Han X.F."/>
        </authorList>
    </citation>
    <scope>NUCLEOTIDE SEQUENCE [LARGE SCALE GENOMIC DNA]</scope>
    <source>
        <strain evidence="3 4">KCTC 39840</strain>
    </source>
</reference>
<evidence type="ECO:0000259" key="2">
    <source>
        <dbReference type="PROSITE" id="PS50995"/>
    </source>
</evidence>
<proteinExistence type="predicted"/>
<dbReference type="InterPro" id="IPR036388">
    <property type="entry name" value="WH-like_DNA-bd_sf"/>
</dbReference>
<dbReference type="Proteomes" id="UP001284601">
    <property type="component" value="Unassembled WGS sequence"/>
</dbReference>
<name>A0ABU4HRZ3_9ACTN</name>
<dbReference type="PROSITE" id="PS50995">
    <property type="entry name" value="HTH_MARR_2"/>
    <property type="match status" value="1"/>
</dbReference>